<name>A0A7M3MB96_9BACT</name>
<dbReference type="OrthoDB" id="5417808at2"/>
<dbReference type="Pfam" id="PF10962">
    <property type="entry name" value="DUF2764"/>
    <property type="match status" value="1"/>
</dbReference>
<gene>
    <name evidence="1" type="ORF">DPQ33_16500</name>
</gene>
<proteinExistence type="predicted"/>
<dbReference type="Proteomes" id="UP000448292">
    <property type="component" value="Unassembled WGS sequence"/>
</dbReference>
<protein>
    <recommendedName>
        <fullName evidence="3">DUF2764 domain-containing protein</fullName>
    </recommendedName>
</protein>
<reference evidence="1 2" key="1">
    <citation type="submission" date="2018-06" db="EMBL/GenBank/DDBJ databases">
        <title>Complete genome of Desulfovibrio indonesiensis P37SLT.</title>
        <authorList>
            <person name="Crispim J.S."/>
            <person name="Vidigal P.M.P."/>
            <person name="Silva L.C.F."/>
            <person name="Laguardia C.N."/>
            <person name="Araujo L.C."/>
            <person name="Dias R.S."/>
            <person name="Sousa M.P."/>
            <person name="Paula S.O."/>
            <person name="Silva C."/>
        </authorList>
    </citation>
    <scope>NUCLEOTIDE SEQUENCE [LARGE SCALE GENOMIC DNA]</scope>
    <source>
        <strain evidence="1 2">P37SLT</strain>
    </source>
</reference>
<comment type="caution">
    <text evidence="1">The sequence shown here is derived from an EMBL/GenBank/DDBJ whole genome shotgun (WGS) entry which is preliminary data.</text>
</comment>
<dbReference type="EMBL" id="QMIE01000020">
    <property type="protein sequence ID" value="TVM14826.1"/>
    <property type="molecule type" value="Genomic_DNA"/>
</dbReference>
<sequence length="191" mass="21180">MNVGYYYLLASMPLLTPGKTSPVTAEGFLAAAETALPAPLFRIVRAIMHEDEGHVAHPFLDTVLNFEAQIVNAQAQRRAEARNTEPGAGLPYDHVDLSVVHGVNEAFQAENPLLRERELAALRFSLLDDLVVGRPYGEEAVLAYALKLRLALRLAGIDPESGRETFRDIAERVAERIWRKHDVSDHARSES</sequence>
<dbReference type="AlphaFoldDB" id="A0A7M3MB96"/>
<organism evidence="1 2">
    <name type="scientific">Oceanidesulfovibrio indonesiensis</name>
    <dbReference type="NCBI Taxonomy" id="54767"/>
    <lineage>
        <taxon>Bacteria</taxon>
        <taxon>Pseudomonadati</taxon>
        <taxon>Thermodesulfobacteriota</taxon>
        <taxon>Desulfovibrionia</taxon>
        <taxon>Desulfovibrionales</taxon>
        <taxon>Desulfovibrionaceae</taxon>
        <taxon>Oceanidesulfovibrio</taxon>
    </lineage>
</organism>
<evidence type="ECO:0000313" key="2">
    <source>
        <dbReference type="Proteomes" id="UP000448292"/>
    </source>
</evidence>
<evidence type="ECO:0000313" key="1">
    <source>
        <dbReference type="EMBL" id="TVM14826.1"/>
    </source>
</evidence>
<evidence type="ECO:0008006" key="3">
    <source>
        <dbReference type="Google" id="ProtNLM"/>
    </source>
</evidence>
<accession>A0A7M3MB96</accession>
<keyword evidence="2" id="KW-1185">Reference proteome</keyword>
<dbReference type="InterPro" id="IPR024492">
    <property type="entry name" value="DUF2764"/>
</dbReference>